<feature type="domain" description="Glycosyl hydrolase 94 catalytic" evidence="3">
    <location>
        <begin position="8"/>
        <end position="66"/>
    </location>
</feature>
<dbReference type="GO" id="GO:0005975">
    <property type="term" value="P:carbohydrate metabolic process"/>
    <property type="evidence" value="ECO:0007669"/>
    <property type="project" value="InterPro"/>
</dbReference>
<dbReference type="Gene3D" id="1.50.10.10">
    <property type="match status" value="1"/>
</dbReference>
<dbReference type="AlphaFoldDB" id="K1S0Y1"/>
<evidence type="ECO:0000259" key="3">
    <source>
        <dbReference type="Pfam" id="PF17167"/>
    </source>
</evidence>
<sequence>MAEIGLKEGNCLQAMQSVEKYLDTKYGIVLLQPPYHKYHVELGEISSYPPGYKENAGIFCHNNPWIS</sequence>
<dbReference type="PANTHER" id="PTHR37469:SF2">
    <property type="entry name" value="CELLOBIONIC ACID PHOSPHORYLASE"/>
    <property type="match status" value="1"/>
</dbReference>
<dbReference type="Pfam" id="PF17167">
    <property type="entry name" value="Glyco_hydro_94"/>
    <property type="match status" value="1"/>
</dbReference>
<dbReference type="InterPro" id="IPR052047">
    <property type="entry name" value="GH94_Enzymes"/>
</dbReference>
<feature type="non-terminal residue" evidence="4">
    <location>
        <position position="67"/>
    </location>
</feature>
<keyword evidence="1" id="KW-0328">Glycosyltransferase</keyword>
<dbReference type="InterPro" id="IPR008928">
    <property type="entry name" value="6-hairpin_glycosidase_sf"/>
</dbReference>
<accession>K1S0Y1</accession>
<comment type="caution">
    <text evidence="4">The sequence shown here is derived from an EMBL/GenBank/DDBJ whole genome shotgun (WGS) entry which is preliminary data.</text>
</comment>
<organism evidence="4">
    <name type="scientific">human gut metagenome</name>
    <dbReference type="NCBI Taxonomy" id="408170"/>
    <lineage>
        <taxon>unclassified sequences</taxon>
        <taxon>metagenomes</taxon>
        <taxon>organismal metagenomes</taxon>
    </lineage>
</organism>
<dbReference type="EMBL" id="AJWY01013334">
    <property type="protein sequence ID" value="EKC47405.1"/>
    <property type="molecule type" value="Genomic_DNA"/>
</dbReference>
<dbReference type="PANTHER" id="PTHR37469">
    <property type="entry name" value="CELLOBIONIC ACID PHOSPHORYLASE-RELATED"/>
    <property type="match status" value="1"/>
</dbReference>
<keyword evidence="2" id="KW-0808">Transferase</keyword>
<dbReference type="SUPFAM" id="SSF48208">
    <property type="entry name" value="Six-hairpin glycosidases"/>
    <property type="match status" value="1"/>
</dbReference>
<protein>
    <submittedName>
        <fullName evidence="4">Cellobiose phosphorylase</fullName>
    </submittedName>
</protein>
<gene>
    <name evidence="4" type="ORF">LEA_19386</name>
</gene>
<dbReference type="InterPro" id="IPR012341">
    <property type="entry name" value="6hp_glycosidase-like_sf"/>
</dbReference>
<proteinExistence type="predicted"/>
<evidence type="ECO:0000256" key="1">
    <source>
        <dbReference type="ARBA" id="ARBA00022676"/>
    </source>
</evidence>
<evidence type="ECO:0000256" key="2">
    <source>
        <dbReference type="ARBA" id="ARBA00022679"/>
    </source>
</evidence>
<reference evidence="4" key="1">
    <citation type="journal article" date="2013" name="Environ. Microbiol.">
        <title>Microbiota from the distal guts of lean and obese adolescents exhibit partial functional redundancy besides clear differences in community structure.</title>
        <authorList>
            <person name="Ferrer M."/>
            <person name="Ruiz A."/>
            <person name="Lanza F."/>
            <person name="Haange S.B."/>
            <person name="Oberbach A."/>
            <person name="Till H."/>
            <person name="Bargiela R."/>
            <person name="Campoy C."/>
            <person name="Segura M.T."/>
            <person name="Richter M."/>
            <person name="von Bergen M."/>
            <person name="Seifert J."/>
            <person name="Suarez A."/>
        </authorList>
    </citation>
    <scope>NUCLEOTIDE SEQUENCE</scope>
</reference>
<name>K1S0Y1_9ZZZZ</name>
<dbReference type="GO" id="GO:0016757">
    <property type="term" value="F:glycosyltransferase activity"/>
    <property type="evidence" value="ECO:0007669"/>
    <property type="project" value="UniProtKB-KW"/>
</dbReference>
<evidence type="ECO:0000313" key="4">
    <source>
        <dbReference type="EMBL" id="EKC47405.1"/>
    </source>
</evidence>
<dbReference type="InterPro" id="IPR033432">
    <property type="entry name" value="GH94_catalytic"/>
</dbReference>